<dbReference type="RefSeq" id="WP_013195490.1">
    <property type="nucleotide sequence ID" value="NC_014253.1"/>
</dbReference>
<dbReference type="Gene3D" id="3.30.420.130">
    <property type="entry name" value="Dinitrogenase iron-molybdenum cofactor biosynthesis domain"/>
    <property type="match status" value="1"/>
</dbReference>
<dbReference type="Pfam" id="PF02579">
    <property type="entry name" value="Nitro_FeMo-Co"/>
    <property type="match status" value="1"/>
</dbReference>
<reference evidence="2 3" key="1">
    <citation type="submission" date="2010-06" db="EMBL/GenBank/DDBJ databases">
        <title>Complete sequence chromosome of Methanohalobium evestigatum Z-7303.</title>
        <authorList>
            <consortium name="US DOE Joint Genome Institute"/>
            <person name="Lucas S."/>
            <person name="Copeland A."/>
            <person name="Lapidus A."/>
            <person name="Cheng J.-F."/>
            <person name="Bruce D."/>
            <person name="Goodwin L."/>
            <person name="Pitluck S."/>
            <person name="Saunders E."/>
            <person name="Detter J.C."/>
            <person name="Han C."/>
            <person name="Tapia R."/>
            <person name="Land M."/>
            <person name="Hauser L."/>
            <person name="Kyrpides N."/>
            <person name="Mikhailova N."/>
            <person name="Sieprawska-Lupa M."/>
            <person name="Whitman W.B."/>
            <person name="Anderson I."/>
            <person name="Woyke T."/>
        </authorList>
    </citation>
    <scope>NUCLEOTIDE SEQUENCE [LARGE SCALE GENOMIC DNA]</scope>
    <source>
        <strain evidence="3">ATCC BAA-1072 / DSM 3721 / NBRC 107634 / OCM 161 / Z-7303</strain>
    </source>
</reference>
<feature type="domain" description="Dinitrogenase iron-molybdenum cofactor biosynthesis" evidence="1">
    <location>
        <begin position="16"/>
        <end position="101"/>
    </location>
</feature>
<dbReference type="InterPro" id="IPR033913">
    <property type="entry name" value="MTH1175_dom"/>
</dbReference>
<evidence type="ECO:0000313" key="2">
    <source>
        <dbReference type="EMBL" id="ADI74925.1"/>
    </source>
</evidence>
<dbReference type="PANTHER" id="PTHR42983:SF1">
    <property type="entry name" value="IRON-MOLYBDENUM PROTEIN"/>
    <property type="match status" value="1"/>
</dbReference>
<protein>
    <submittedName>
        <fullName evidence="2">Dinitrogenase iron-molybdenum cofactor biosynthesis protein</fullName>
    </submittedName>
</protein>
<dbReference type="STRING" id="644295.Metev_2098"/>
<dbReference type="SUPFAM" id="SSF53146">
    <property type="entry name" value="Nitrogenase accessory factor-like"/>
    <property type="match status" value="1"/>
</dbReference>
<proteinExistence type="predicted"/>
<dbReference type="GeneID" id="9347759"/>
<accession>D7EBT3</accession>
<dbReference type="HOGENOM" id="CLU_104194_2_1_2"/>
<name>D7EBT3_METEZ</name>
<dbReference type="InterPro" id="IPR036105">
    <property type="entry name" value="DiNase_FeMo-co_biosyn_sf"/>
</dbReference>
<evidence type="ECO:0000313" key="3">
    <source>
        <dbReference type="Proteomes" id="UP000000391"/>
    </source>
</evidence>
<evidence type="ECO:0000259" key="1">
    <source>
        <dbReference type="Pfam" id="PF02579"/>
    </source>
</evidence>
<dbReference type="InterPro" id="IPR003731">
    <property type="entry name" value="Di-Nase_FeMo-co_biosynth"/>
</dbReference>
<gene>
    <name evidence="2" type="ordered locus">Metev_2098</name>
</gene>
<organism evidence="2 3">
    <name type="scientific">Methanohalobium evestigatum (strain ATCC BAA-1072 / DSM 3721 / NBRC 107634 / OCM 161 / Z-7303)</name>
    <dbReference type="NCBI Taxonomy" id="644295"/>
    <lineage>
        <taxon>Archaea</taxon>
        <taxon>Methanobacteriati</taxon>
        <taxon>Methanobacteriota</taxon>
        <taxon>Stenosarchaea group</taxon>
        <taxon>Methanomicrobia</taxon>
        <taxon>Methanosarcinales</taxon>
        <taxon>Methanosarcinaceae</taxon>
        <taxon>Methanohalobium</taxon>
    </lineage>
</organism>
<dbReference type="EMBL" id="CP002069">
    <property type="protein sequence ID" value="ADI74925.1"/>
    <property type="molecule type" value="Genomic_DNA"/>
</dbReference>
<dbReference type="OrthoDB" id="85838at2157"/>
<keyword evidence="3" id="KW-1185">Reference proteome</keyword>
<dbReference type="PANTHER" id="PTHR42983">
    <property type="entry name" value="DINITROGENASE IRON-MOLYBDENUM COFACTOR PROTEIN-RELATED"/>
    <property type="match status" value="1"/>
</dbReference>
<dbReference type="KEGG" id="mev:Metev_2098"/>
<dbReference type="CDD" id="cd00851">
    <property type="entry name" value="MTH1175"/>
    <property type="match status" value="1"/>
</dbReference>
<dbReference type="AlphaFoldDB" id="D7EBT3"/>
<sequence length="119" mass="12914">MKVCIPSNDNGCFEASICEHFGRASYYTLVDTDTNTVEVLPNIGEHMGGTRKPPEILSESGVEVMLCSGIGPGAINMFENYCIDVYVGAKGTVKDALKLWNTGNLEEATKENACKSHQH</sequence>
<dbReference type="Proteomes" id="UP000000391">
    <property type="component" value="Chromosome"/>
</dbReference>